<protein>
    <recommendedName>
        <fullName evidence="3">Bacteriocin</fullName>
    </recommendedName>
</protein>
<evidence type="ECO:0000313" key="2">
    <source>
        <dbReference type="Proteomes" id="UP000005813"/>
    </source>
</evidence>
<dbReference type="AlphaFoldDB" id="A0A828QXI6"/>
<proteinExistence type="predicted"/>
<name>A0A828QXI6_CAMUP</name>
<evidence type="ECO:0000313" key="1">
    <source>
        <dbReference type="EMBL" id="EFU71215.1"/>
    </source>
</evidence>
<sequence length="212" mass="23647">MVNKLITKGVIMKTLSNIIILSALLANFAFANDLLARLSNGAVSDNSIGVKILSLDEMKEVRGGYQVVFLHNGSQYHRADEIYAIAKYTEGELQYMANYIQGNNNAPQGLCGIDQSSCLNPSKNRFTAFLQATQNSPLSILPVYTVKRQVKVSNLGKPYVLFTYGVGAYDTQSWQMYKLNSSSMLNNNMIIKEMANKYKEQMESALGGWYVR</sequence>
<organism evidence="1 2">
    <name type="scientific">Campylobacter upsaliensis JV21</name>
    <dbReference type="NCBI Taxonomy" id="888826"/>
    <lineage>
        <taxon>Bacteria</taxon>
        <taxon>Pseudomonadati</taxon>
        <taxon>Campylobacterota</taxon>
        <taxon>Epsilonproteobacteria</taxon>
        <taxon>Campylobacterales</taxon>
        <taxon>Campylobacteraceae</taxon>
        <taxon>Campylobacter</taxon>
    </lineage>
</organism>
<dbReference type="Proteomes" id="UP000005813">
    <property type="component" value="Unassembled WGS sequence"/>
</dbReference>
<comment type="caution">
    <text evidence="1">The sequence shown here is derived from an EMBL/GenBank/DDBJ whole genome shotgun (WGS) entry which is preliminary data.</text>
</comment>
<gene>
    <name evidence="1" type="ORF">HMPREF9400_1439</name>
</gene>
<accession>A0A828QXI6</accession>
<dbReference type="EMBL" id="AEPU01000031">
    <property type="protein sequence ID" value="EFU71215.1"/>
    <property type="molecule type" value="Genomic_DNA"/>
</dbReference>
<reference evidence="1 2" key="1">
    <citation type="submission" date="2010-12" db="EMBL/GenBank/DDBJ databases">
        <authorList>
            <person name="Muzny D."/>
            <person name="Qin X."/>
            <person name="Buhay C."/>
            <person name="Dugan-Rocha S."/>
            <person name="Ding Y."/>
            <person name="Chen G."/>
            <person name="Hawes A."/>
            <person name="Holder M."/>
            <person name="Jhangiani S."/>
            <person name="Johnson A."/>
            <person name="Khan Z."/>
            <person name="Li Z."/>
            <person name="Liu W."/>
            <person name="Liu X."/>
            <person name="Perez L."/>
            <person name="Shen H."/>
            <person name="Wang Q."/>
            <person name="Watt J."/>
            <person name="Xi L."/>
            <person name="Xin Y."/>
            <person name="Zhou J."/>
            <person name="Deng J."/>
            <person name="Jiang H."/>
            <person name="Liu Y."/>
            <person name="Qu J."/>
            <person name="Song X.-Z."/>
            <person name="Zhang L."/>
            <person name="Villasana D."/>
            <person name="Johnson A."/>
            <person name="Liu J."/>
            <person name="Liyanage D."/>
            <person name="Lorensuhewa L."/>
            <person name="Robinson T."/>
            <person name="Song A."/>
            <person name="Song B.-B."/>
            <person name="Dinh H."/>
            <person name="Thornton R."/>
            <person name="Coyle M."/>
            <person name="Francisco L."/>
            <person name="Jackson L."/>
            <person name="Javaid M."/>
            <person name="Korchina V."/>
            <person name="Kovar C."/>
            <person name="Mata R."/>
            <person name="Mathew T."/>
            <person name="Ngo R."/>
            <person name="Nguyen L."/>
            <person name="Nguyen N."/>
            <person name="Okwuonu G."/>
            <person name="Ongeri F."/>
            <person name="Pham C."/>
            <person name="Simmons D."/>
            <person name="Wilczek-Boney K."/>
            <person name="Hale W."/>
            <person name="Jakkamsetti A."/>
            <person name="Pham P."/>
            <person name="Ruth R."/>
            <person name="San Lucas F."/>
            <person name="Warren J."/>
            <person name="Zhang J."/>
            <person name="Zhao Z."/>
            <person name="Zhou C."/>
            <person name="Zhu D."/>
            <person name="Lee S."/>
            <person name="Bess C."/>
            <person name="Blankenburg K."/>
            <person name="Forbes L."/>
            <person name="Fu Q."/>
            <person name="Gubbala S."/>
            <person name="Hirani K."/>
            <person name="Jayaseelan J.C."/>
            <person name="Lara F."/>
            <person name="Munidasa M."/>
            <person name="Palculict T."/>
            <person name="Patil S."/>
            <person name="Pu L.-L."/>
            <person name="Saada N."/>
            <person name="Tang L."/>
            <person name="Weissenberger G."/>
            <person name="Zhu Y."/>
            <person name="Hemphill L."/>
            <person name="Shang Y."/>
            <person name="Youmans B."/>
            <person name="Ayvaz T."/>
            <person name="Ross M."/>
            <person name="Santibanez J."/>
            <person name="Aqrawi P."/>
            <person name="Gross S."/>
            <person name="Joshi V."/>
            <person name="Fowler G."/>
            <person name="Nazareth L."/>
            <person name="Reid J."/>
            <person name="Worley K."/>
            <person name="Petrosino J."/>
            <person name="Highlander S."/>
            <person name="Gibbs R."/>
        </authorList>
    </citation>
    <scope>NUCLEOTIDE SEQUENCE [LARGE SCALE GENOMIC DNA]</scope>
    <source>
        <strain evidence="1 2">JV21</strain>
    </source>
</reference>
<evidence type="ECO:0008006" key="3">
    <source>
        <dbReference type="Google" id="ProtNLM"/>
    </source>
</evidence>